<sequence length="136" mass="15222">MSAFEQIQSSAEDAILELESEIIDLEEKIEAYKLRIQSAKIQIQALKKFLSPDENSSVLNDGNLHDIVLQTISDFREQSVHYKDLTDIIAQNGYEISGKQPEKTVLNCLMKLAKAGTIKNAGKGYYKSMIEEGQAL</sequence>
<evidence type="ECO:0000313" key="3">
    <source>
        <dbReference type="Proteomes" id="UP000002217"/>
    </source>
</evidence>
<protein>
    <submittedName>
        <fullName evidence="2">Uncharacterized protein</fullName>
    </submittedName>
</protein>
<dbReference type="HOGENOM" id="CLU_1872067_0_0_9"/>
<dbReference type="Proteomes" id="UP000002217">
    <property type="component" value="Chromosome"/>
</dbReference>
<dbReference type="AlphaFoldDB" id="C8W294"/>
<dbReference type="EMBL" id="CP001720">
    <property type="protein sequence ID" value="ACV61758.1"/>
    <property type="molecule type" value="Genomic_DNA"/>
</dbReference>
<proteinExistence type="predicted"/>
<evidence type="ECO:0000313" key="2">
    <source>
        <dbReference type="EMBL" id="ACV61758.1"/>
    </source>
</evidence>
<name>C8W294_DESAS</name>
<dbReference type="KEGG" id="dae:Dtox_0854"/>
<dbReference type="RefSeq" id="WP_015756475.1">
    <property type="nucleotide sequence ID" value="NC_013216.1"/>
</dbReference>
<gene>
    <name evidence="2" type="ordered locus">Dtox_0854</name>
</gene>
<feature type="coiled-coil region" evidence="1">
    <location>
        <begin position="8"/>
        <end position="42"/>
    </location>
</feature>
<keyword evidence="3" id="KW-1185">Reference proteome</keyword>
<organism evidence="2 3">
    <name type="scientific">Desulfofarcimen acetoxidans (strain ATCC 49208 / DSM 771 / KCTC 5769 / VKM B-1644 / 5575)</name>
    <name type="common">Desulfotomaculum acetoxidans</name>
    <dbReference type="NCBI Taxonomy" id="485916"/>
    <lineage>
        <taxon>Bacteria</taxon>
        <taxon>Bacillati</taxon>
        <taxon>Bacillota</taxon>
        <taxon>Clostridia</taxon>
        <taxon>Eubacteriales</taxon>
        <taxon>Peptococcaceae</taxon>
        <taxon>Desulfofarcimen</taxon>
    </lineage>
</organism>
<evidence type="ECO:0000256" key="1">
    <source>
        <dbReference type="SAM" id="Coils"/>
    </source>
</evidence>
<reference evidence="2 3" key="1">
    <citation type="journal article" date="2009" name="Stand. Genomic Sci.">
        <title>Complete genome sequence of Desulfotomaculum acetoxidans type strain (5575).</title>
        <authorList>
            <person name="Spring S."/>
            <person name="Lapidus A."/>
            <person name="Schroder M."/>
            <person name="Gleim D."/>
            <person name="Sims D."/>
            <person name="Meincke L."/>
            <person name="Glavina Del Rio T."/>
            <person name="Tice H."/>
            <person name="Copeland A."/>
            <person name="Cheng J.F."/>
            <person name="Lucas S."/>
            <person name="Chen F."/>
            <person name="Nolan M."/>
            <person name="Bruce D."/>
            <person name="Goodwin L."/>
            <person name="Pitluck S."/>
            <person name="Ivanova N."/>
            <person name="Mavromatis K."/>
            <person name="Mikhailova N."/>
            <person name="Pati A."/>
            <person name="Chen A."/>
            <person name="Palaniappan K."/>
            <person name="Land M."/>
            <person name="Hauser L."/>
            <person name="Chang Y.J."/>
            <person name="Jeffries C.D."/>
            <person name="Chain P."/>
            <person name="Saunders E."/>
            <person name="Brettin T."/>
            <person name="Detter J.C."/>
            <person name="Goker M."/>
            <person name="Bristow J."/>
            <person name="Eisen J.A."/>
            <person name="Markowitz V."/>
            <person name="Hugenholtz P."/>
            <person name="Kyrpides N.C."/>
            <person name="Klenk H.P."/>
            <person name="Han C."/>
        </authorList>
    </citation>
    <scope>NUCLEOTIDE SEQUENCE [LARGE SCALE GENOMIC DNA]</scope>
    <source>
        <strain evidence="3">ATCC 49208 / DSM 771 / VKM B-1644</strain>
    </source>
</reference>
<keyword evidence="1" id="KW-0175">Coiled coil</keyword>
<dbReference type="STRING" id="485916.Dtox_0854"/>
<dbReference type="OrthoDB" id="10007686at2"/>
<accession>C8W294</accession>